<evidence type="ECO:0000256" key="6">
    <source>
        <dbReference type="ARBA" id="ARBA00023014"/>
    </source>
</evidence>
<feature type="domain" description="Radical SAM core" evidence="8">
    <location>
        <begin position="1"/>
        <end position="225"/>
    </location>
</feature>
<evidence type="ECO:0000313" key="10">
    <source>
        <dbReference type="Proteomes" id="UP000249008"/>
    </source>
</evidence>
<name>A0AAX2JEL4_9FUSO</name>
<dbReference type="NCBIfam" id="NF010321">
    <property type="entry name" value="PRK13758.1"/>
    <property type="match status" value="1"/>
</dbReference>
<comment type="similarity">
    <text evidence="7">Belongs to the radical SAM superfamily. Anaerobic sulfatase-maturating enzyme family.</text>
</comment>
<dbReference type="GeneID" id="78454309"/>
<dbReference type="SUPFAM" id="SSF102114">
    <property type="entry name" value="Radical SAM enzymes"/>
    <property type="match status" value="1"/>
</dbReference>
<dbReference type="SFLD" id="SFLDG01386">
    <property type="entry name" value="main_SPASM_domain-containing"/>
    <property type="match status" value="1"/>
</dbReference>
<dbReference type="SFLD" id="SFLDG01067">
    <property type="entry name" value="SPASM/twitch_domain_containing"/>
    <property type="match status" value="1"/>
</dbReference>
<dbReference type="SFLD" id="SFLDG01072">
    <property type="entry name" value="dehydrogenase_like"/>
    <property type="match status" value="1"/>
</dbReference>
<dbReference type="KEGG" id="ful:C4N20_05780"/>
<protein>
    <submittedName>
        <fullName evidence="9">Anaerobic sulfatase-maturating enzyme</fullName>
        <ecNumber evidence="9">1.8.98.-</ecNumber>
    </submittedName>
</protein>
<dbReference type="PROSITE" id="PS51918">
    <property type="entry name" value="RADICAL_SAM"/>
    <property type="match status" value="1"/>
</dbReference>
<accession>A0AAX2JEL4</accession>
<evidence type="ECO:0000256" key="7">
    <source>
        <dbReference type="ARBA" id="ARBA00023601"/>
    </source>
</evidence>
<dbReference type="CDD" id="cd01335">
    <property type="entry name" value="Radical_SAM"/>
    <property type="match status" value="1"/>
</dbReference>
<dbReference type="InterPro" id="IPR058240">
    <property type="entry name" value="rSAM_sf"/>
</dbReference>
<keyword evidence="4" id="KW-0479">Metal-binding</keyword>
<comment type="cofactor">
    <cofactor evidence="1">
        <name>[4Fe-4S] cluster</name>
        <dbReference type="ChEBI" id="CHEBI:49883"/>
    </cofactor>
</comment>
<evidence type="ECO:0000256" key="1">
    <source>
        <dbReference type="ARBA" id="ARBA00001966"/>
    </source>
</evidence>
<dbReference type="InterPro" id="IPR013785">
    <property type="entry name" value="Aldolase_TIM"/>
</dbReference>
<dbReference type="InterPro" id="IPR023885">
    <property type="entry name" value="4Fe4S-binding_SPASM_dom"/>
</dbReference>
<reference evidence="9 10" key="1">
    <citation type="submission" date="2018-06" db="EMBL/GenBank/DDBJ databases">
        <authorList>
            <consortium name="Pathogen Informatics"/>
            <person name="Doyle S."/>
        </authorList>
    </citation>
    <scope>NUCLEOTIDE SEQUENCE [LARGE SCALE GENOMIC DNA]</scope>
    <source>
        <strain evidence="9 10">NCTC12112</strain>
    </source>
</reference>
<dbReference type="GO" id="GO:0051539">
    <property type="term" value="F:4 iron, 4 sulfur cluster binding"/>
    <property type="evidence" value="ECO:0007669"/>
    <property type="project" value="UniProtKB-KW"/>
</dbReference>
<dbReference type="PANTHER" id="PTHR43273:SF3">
    <property type="entry name" value="ANAEROBIC SULFATASE-MATURATING ENZYME HOMOLOG ASLB-RELATED"/>
    <property type="match status" value="1"/>
</dbReference>
<dbReference type="PANTHER" id="PTHR43273">
    <property type="entry name" value="ANAEROBIC SULFATASE-MATURATING ENZYME HOMOLOG ASLB-RELATED"/>
    <property type="match status" value="1"/>
</dbReference>
<dbReference type="NCBIfam" id="TIGR03942">
    <property type="entry name" value="sulfatase_rSAM"/>
    <property type="match status" value="1"/>
</dbReference>
<dbReference type="Pfam" id="PF13186">
    <property type="entry name" value="SPASM"/>
    <property type="match status" value="1"/>
</dbReference>
<dbReference type="SFLD" id="SFLDF00289">
    <property type="entry name" value="anaerobic_Cys-type_sulfatase-m"/>
    <property type="match status" value="1"/>
</dbReference>
<dbReference type="NCBIfam" id="TIGR04085">
    <property type="entry name" value="rSAM_more_4Fe4S"/>
    <property type="match status" value="1"/>
</dbReference>
<keyword evidence="5" id="KW-0408">Iron</keyword>
<evidence type="ECO:0000259" key="8">
    <source>
        <dbReference type="PROSITE" id="PS51918"/>
    </source>
</evidence>
<evidence type="ECO:0000313" key="9">
    <source>
        <dbReference type="EMBL" id="SQJ15600.1"/>
    </source>
</evidence>
<evidence type="ECO:0000256" key="5">
    <source>
        <dbReference type="ARBA" id="ARBA00023004"/>
    </source>
</evidence>
<dbReference type="GO" id="GO:0046872">
    <property type="term" value="F:metal ion binding"/>
    <property type="evidence" value="ECO:0007669"/>
    <property type="project" value="UniProtKB-KW"/>
</dbReference>
<evidence type="ECO:0000256" key="3">
    <source>
        <dbReference type="ARBA" id="ARBA00022691"/>
    </source>
</evidence>
<dbReference type="RefSeq" id="WP_005979844.1">
    <property type="nucleotide sequence ID" value="NZ_CABKNW010000004.1"/>
</dbReference>
<dbReference type="Gene3D" id="3.20.20.70">
    <property type="entry name" value="Aldolase class I"/>
    <property type="match status" value="1"/>
</dbReference>
<dbReference type="EMBL" id="LS483487">
    <property type="protein sequence ID" value="SQJ15600.1"/>
    <property type="molecule type" value="Genomic_DNA"/>
</dbReference>
<dbReference type="Proteomes" id="UP000249008">
    <property type="component" value="Chromosome 1"/>
</dbReference>
<dbReference type="SFLD" id="SFLDG01384">
    <property type="entry name" value="thioether_bond_formation_requi"/>
    <property type="match status" value="1"/>
</dbReference>
<dbReference type="AlphaFoldDB" id="A0AAX2JEL4"/>
<sequence>MKNLNLLIKPASSSCNLRCRYCFYHDVADNRKIPNYGIMNDTTLENMVKNAFQTAENSVNFAFQGGEPTCAGVDFFKRFHEFVEKHNTKNITVNFSLQTNGTLINKEWISLFKKYNYLVGLSIDGNREIHDKFRLDAEGNGTFRKVLKTAKDFSKAGVEFNVLCVINKVAAENGRLIYNFFKNNGFRYFQFIPCLDSFEGGEEDFSLTADDYGKFLDETFDEWYKDIISGKKVSIRYFDNLIRMVLGQEPEACDMVGHCNLNGIIEADGSIYPCDFYVLDKYKLGNVNDTSIEELFKSDVEKSFLQSSINTNSKCKMCKYLKLCRSGCRRHKEMNSEGVWENRFCSSYMSFFDKNLPKMIKIAEFLLKNQ</sequence>
<dbReference type="InterPro" id="IPR047207">
    <property type="entry name" value="SPASM_anSME"/>
</dbReference>
<organism evidence="9 10">
    <name type="scientific">Fusobacterium ulcerans</name>
    <dbReference type="NCBI Taxonomy" id="861"/>
    <lineage>
        <taxon>Bacteria</taxon>
        <taxon>Fusobacteriati</taxon>
        <taxon>Fusobacteriota</taxon>
        <taxon>Fusobacteriia</taxon>
        <taxon>Fusobacteriales</taxon>
        <taxon>Fusobacteriaceae</taxon>
        <taxon>Fusobacterium</taxon>
    </lineage>
</organism>
<dbReference type="InterPro" id="IPR034485">
    <property type="entry name" value="Anaerobic_Cys-type_sulfatase-m"/>
</dbReference>
<keyword evidence="2" id="KW-0004">4Fe-4S</keyword>
<dbReference type="GO" id="GO:0016491">
    <property type="term" value="F:oxidoreductase activity"/>
    <property type="evidence" value="ECO:0007669"/>
    <property type="project" value="UniProtKB-KW"/>
</dbReference>
<proteinExistence type="inferred from homology"/>
<evidence type="ECO:0000256" key="4">
    <source>
        <dbReference type="ARBA" id="ARBA00022723"/>
    </source>
</evidence>
<dbReference type="InterPro" id="IPR007197">
    <property type="entry name" value="rSAM"/>
</dbReference>
<keyword evidence="3" id="KW-0949">S-adenosyl-L-methionine</keyword>
<dbReference type="SFLD" id="SFLDS00029">
    <property type="entry name" value="Radical_SAM"/>
    <property type="match status" value="1"/>
</dbReference>
<gene>
    <name evidence="9" type="ORF">NCTC12112_03045</name>
</gene>
<evidence type="ECO:0000256" key="2">
    <source>
        <dbReference type="ARBA" id="ARBA00022485"/>
    </source>
</evidence>
<dbReference type="EC" id="1.8.98.-" evidence="9"/>
<keyword evidence="6" id="KW-0411">Iron-sulfur</keyword>
<dbReference type="Pfam" id="PF04055">
    <property type="entry name" value="Radical_SAM"/>
    <property type="match status" value="1"/>
</dbReference>
<keyword evidence="9" id="KW-0560">Oxidoreductase</keyword>
<dbReference type="CDD" id="cd21120">
    <property type="entry name" value="SPASM_anSME"/>
    <property type="match status" value="1"/>
</dbReference>
<dbReference type="InterPro" id="IPR023867">
    <property type="entry name" value="Sulphatase_maturase_rSAM"/>
</dbReference>